<evidence type="ECO:0000313" key="1">
    <source>
        <dbReference type="EMBL" id="MBA5628891.1"/>
    </source>
</evidence>
<dbReference type="EMBL" id="JACDZE010000001">
    <property type="protein sequence ID" value="MBA5628891.1"/>
    <property type="molecule type" value="Genomic_DNA"/>
</dbReference>
<reference evidence="1 2" key="1">
    <citation type="submission" date="2020-07" db="EMBL/GenBank/DDBJ databases">
        <title>Moheibacter lacus sp. nov., a member of the family Flavobacteriaceae isolated from freshwater lake sediment.</title>
        <authorList>
            <person name="Liu Y."/>
        </authorList>
    </citation>
    <scope>NUCLEOTIDE SEQUENCE [LARGE SCALE GENOMIC DNA]</scope>
    <source>
        <strain evidence="1 2">BDHS18</strain>
    </source>
</reference>
<evidence type="ECO:0000313" key="2">
    <source>
        <dbReference type="Proteomes" id="UP000552241"/>
    </source>
</evidence>
<sequence>MRLWSLHPKYLDTKGLVALWRETLLAKNVLEGNTKGYKNHPQLNRFKEVERPVEAINQYLAEIWDEANFRGYKFDKTKINWKFNIQKMTVTDGQIQFEFEHLLRKLEIRDEVKFQQLENLVELDTFHLFKTIQGEIEKWEIIS</sequence>
<comment type="caution">
    <text evidence="1">The sequence shown here is derived from an EMBL/GenBank/DDBJ whole genome shotgun (WGS) entry which is preliminary data.</text>
</comment>
<dbReference type="Proteomes" id="UP000552241">
    <property type="component" value="Unassembled WGS sequence"/>
</dbReference>
<evidence type="ECO:0008006" key="3">
    <source>
        <dbReference type="Google" id="ProtNLM"/>
    </source>
</evidence>
<organism evidence="1 2">
    <name type="scientific">Moheibacter lacus</name>
    <dbReference type="NCBI Taxonomy" id="2745851"/>
    <lineage>
        <taxon>Bacteria</taxon>
        <taxon>Pseudomonadati</taxon>
        <taxon>Bacteroidota</taxon>
        <taxon>Flavobacteriia</taxon>
        <taxon>Flavobacteriales</taxon>
        <taxon>Weeksellaceae</taxon>
        <taxon>Moheibacter</taxon>
    </lineage>
</organism>
<dbReference type="InterPro" id="IPR004260">
    <property type="entry name" value="Pyr-dimer_DNA_glycosylase"/>
</dbReference>
<protein>
    <recommendedName>
        <fullName evidence="3">Pyrimidine dimer DNA glycosylase /DNA-(Apurinic or apyrimidinic site) lyase</fullName>
    </recommendedName>
</protein>
<proteinExistence type="predicted"/>
<dbReference type="RefSeq" id="WP_182042470.1">
    <property type="nucleotide sequence ID" value="NZ_JACDZE010000001.1"/>
</dbReference>
<gene>
    <name evidence="1" type="ORF">HU137_03795</name>
</gene>
<name>A0A838ZGR8_9FLAO</name>
<accession>A0A838ZGR8</accession>
<dbReference type="Pfam" id="PF03013">
    <property type="entry name" value="Pyr_excise"/>
    <property type="match status" value="1"/>
</dbReference>
<dbReference type="AlphaFoldDB" id="A0A838ZGR8"/>
<keyword evidence="2" id="KW-1185">Reference proteome</keyword>